<evidence type="ECO:0000256" key="2">
    <source>
        <dbReference type="ARBA" id="ARBA00022475"/>
    </source>
</evidence>
<gene>
    <name evidence="8" type="ORF">D3870_04215</name>
</gene>
<feature type="transmembrane region" description="Helical" evidence="6">
    <location>
        <begin position="81"/>
        <end position="97"/>
    </location>
</feature>
<evidence type="ECO:0000256" key="5">
    <source>
        <dbReference type="ARBA" id="ARBA00023136"/>
    </source>
</evidence>
<feature type="transmembrane region" description="Helical" evidence="6">
    <location>
        <begin position="224"/>
        <end position="243"/>
    </location>
</feature>
<dbReference type="OrthoDB" id="597333at2"/>
<evidence type="ECO:0000313" key="8">
    <source>
        <dbReference type="EMBL" id="RJG05327.1"/>
    </source>
</evidence>
<evidence type="ECO:0000256" key="3">
    <source>
        <dbReference type="ARBA" id="ARBA00022692"/>
    </source>
</evidence>
<dbReference type="InterPro" id="IPR018076">
    <property type="entry name" value="T2SS_GspF_dom"/>
</dbReference>
<dbReference type="Pfam" id="PF00482">
    <property type="entry name" value="T2SSF"/>
    <property type="match status" value="1"/>
</dbReference>
<dbReference type="PANTHER" id="PTHR35007">
    <property type="entry name" value="INTEGRAL MEMBRANE PROTEIN-RELATED"/>
    <property type="match status" value="1"/>
</dbReference>
<proteinExistence type="predicted"/>
<dbReference type="RefSeq" id="WP_119736925.1">
    <property type="nucleotide sequence ID" value="NZ_QYUN01000002.1"/>
</dbReference>
<dbReference type="InterPro" id="IPR042094">
    <property type="entry name" value="T2SS_GspF_sf"/>
</dbReference>
<name>A0A418WYM5_9BURK</name>
<accession>A0A418WYM5</accession>
<feature type="transmembrane region" description="Helical" evidence="6">
    <location>
        <begin position="255"/>
        <end position="275"/>
    </location>
</feature>
<keyword evidence="4 6" id="KW-1133">Transmembrane helix</keyword>
<dbReference type="Proteomes" id="UP000285190">
    <property type="component" value="Unassembled WGS sequence"/>
</dbReference>
<comment type="caution">
    <text evidence="8">The sequence shown here is derived from an EMBL/GenBank/DDBJ whole genome shotgun (WGS) entry which is preliminary data.</text>
</comment>
<dbReference type="Gene3D" id="1.20.81.30">
    <property type="entry name" value="Type II secretion system (T2SS), domain F"/>
    <property type="match status" value="1"/>
</dbReference>
<evidence type="ECO:0000256" key="4">
    <source>
        <dbReference type="ARBA" id="ARBA00022989"/>
    </source>
</evidence>
<dbReference type="PANTHER" id="PTHR35007:SF1">
    <property type="entry name" value="PILUS ASSEMBLY PROTEIN"/>
    <property type="match status" value="1"/>
</dbReference>
<keyword evidence="2" id="KW-1003">Cell membrane</keyword>
<feature type="transmembrane region" description="Helical" evidence="6">
    <location>
        <begin position="57"/>
        <end position="75"/>
    </location>
</feature>
<evidence type="ECO:0000259" key="7">
    <source>
        <dbReference type="Pfam" id="PF00482"/>
    </source>
</evidence>
<reference evidence="8 9" key="1">
    <citation type="submission" date="2018-09" db="EMBL/GenBank/DDBJ databases">
        <authorList>
            <person name="Zhu H."/>
        </authorList>
    </citation>
    <scope>NUCLEOTIDE SEQUENCE [LARGE SCALE GENOMIC DNA]</scope>
    <source>
        <strain evidence="8 9">K2R10-39</strain>
    </source>
</reference>
<feature type="domain" description="Type II secretion system protein GspF" evidence="7">
    <location>
        <begin position="118"/>
        <end position="239"/>
    </location>
</feature>
<keyword evidence="5 6" id="KW-0472">Membrane</keyword>
<evidence type="ECO:0000256" key="1">
    <source>
        <dbReference type="ARBA" id="ARBA00004651"/>
    </source>
</evidence>
<dbReference type="AlphaFoldDB" id="A0A418WYM5"/>
<feature type="transmembrane region" description="Helical" evidence="6">
    <location>
        <begin position="6"/>
        <end position="30"/>
    </location>
</feature>
<keyword evidence="3 6" id="KW-0812">Transmembrane</keyword>
<organism evidence="8 9">
    <name type="scientific">Noviherbaspirillum cavernae</name>
    <dbReference type="NCBI Taxonomy" id="2320862"/>
    <lineage>
        <taxon>Bacteria</taxon>
        <taxon>Pseudomonadati</taxon>
        <taxon>Pseudomonadota</taxon>
        <taxon>Betaproteobacteria</taxon>
        <taxon>Burkholderiales</taxon>
        <taxon>Oxalobacteraceae</taxon>
        <taxon>Noviherbaspirillum</taxon>
    </lineage>
</organism>
<protein>
    <submittedName>
        <fullName evidence="8">Secretion system protein F</fullName>
    </submittedName>
</protein>
<keyword evidence="9" id="KW-1185">Reference proteome</keyword>
<evidence type="ECO:0000313" key="9">
    <source>
        <dbReference type="Proteomes" id="UP000285190"/>
    </source>
</evidence>
<dbReference type="GO" id="GO:0005886">
    <property type="term" value="C:plasma membrane"/>
    <property type="evidence" value="ECO:0007669"/>
    <property type="project" value="UniProtKB-SubCell"/>
</dbReference>
<dbReference type="EMBL" id="QYUN01000002">
    <property type="protein sequence ID" value="RJG05327.1"/>
    <property type="molecule type" value="Genomic_DNA"/>
</dbReference>
<comment type="subcellular location">
    <subcellularLocation>
        <location evidence="1">Cell membrane</location>
        <topology evidence="1">Multi-pass membrane protein</topology>
    </subcellularLocation>
</comment>
<sequence length="283" mass="31467">MNTLGLLLAVALLAAFMAIWIGMQGVRALLARQKSSLEASTRTTLADMFIFIDPTKLFYYNVAALIVLPTLVWLFTNNPVFVTFTAIGTLILPKVYIKSIAAKRLKRFEEQLPDALLMVSGAMRAGASLNVALESMIKEQKPPMSQEFDLMLREQRLGVDFDTALVNMEKRNPLQDFSLVVSGLRISREVGGNLAEILESLAHTLREKATMEGKIRSLTAQGKMQGLIMSCLPLFIMAALNWIEPKAMGTMFTTLFGWVTLTVILVMIVIGYLFIRKITTIDV</sequence>
<evidence type="ECO:0000256" key="6">
    <source>
        <dbReference type="SAM" id="Phobius"/>
    </source>
</evidence>